<dbReference type="InterPro" id="IPR025337">
    <property type="entry name" value="Questin_oxidase-like"/>
</dbReference>
<dbReference type="Pfam" id="PF14027">
    <property type="entry name" value="Questin_oxidase"/>
    <property type="match status" value="1"/>
</dbReference>
<sequence length="442" mass="50923">MFSLPKIPYITSWYQSRSVGASAAADGAVVDLPPVPVHHIETATEKPARTLKHLIRLNHINNAVYFNNNLFHNHVVHLLASAYLLGADGNHLNKLYEEESQPLSRWTESPSEIIREDWRDYLGKKEYQRAYVDFFEDEIYHLRYDWEGVLKKFLFNGKHPLINNLVAGLTHPLIHLAYAYELGHKDVAVEALVLATTSYDDKHKYLDNPSYLKEPARYSTKSILEILAKIKNDSQFDGVFRRPGYHNIELLYSKYEKVLLDHWRAWDLTPVQHSSGKSNLNTQFQQAQYAAAALAVGSTTSYVDKDHPEKKHDFFLIHILTSLHAIRVLLPIIPAEYHTSLLRQWHLVVVTLYITQLRPSIDPDEIARYPTKNRDWSWAEMQALTGEWANDAHFVKTVRALKAAGATWEEEKWWYLRAALKFIDEFKGWGGHTGAVPNLSAF</sequence>
<dbReference type="EMBL" id="AZGZ01000023">
    <property type="protein sequence ID" value="KZZ88827.1"/>
    <property type="molecule type" value="Genomic_DNA"/>
</dbReference>
<dbReference type="OrthoDB" id="10265971at2759"/>
<dbReference type="PANTHER" id="PTHR35870">
    <property type="entry name" value="PROTEIN, PUTATIVE (AFU_ORTHOLOGUE AFUA_5G03330)-RELATED"/>
    <property type="match status" value="1"/>
</dbReference>
<dbReference type="AlphaFoldDB" id="A0A167WGT4"/>
<dbReference type="VEuPathDB" id="FungiDB:AAP_04619"/>
<dbReference type="GO" id="GO:0016491">
    <property type="term" value="F:oxidoreductase activity"/>
    <property type="evidence" value="ECO:0007669"/>
    <property type="project" value="UniProtKB-KW"/>
</dbReference>
<dbReference type="Proteomes" id="UP000242877">
    <property type="component" value="Unassembled WGS sequence"/>
</dbReference>
<dbReference type="PANTHER" id="PTHR35870:SF6">
    <property type="entry name" value="MGS207 PROTEIN"/>
    <property type="match status" value="1"/>
</dbReference>
<reference evidence="2 3" key="1">
    <citation type="journal article" date="2016" name="Genome Biol. Evol.">
        <title>Divergent and convergent evolution of fungal pathogenicity.</title>
        <authorList>
            <person name="Shang Y."/>
            <person name="Xiao G."/>
            <person name="Zheng P."/>
            <person name="Cen K."/>
            <person name="Zhan S."/>
            <person name="Wang C."/>
        </authorList>
    </citation>
    <scope>NUCLEOTIDE SEQUENCE [LARGE SCALE GENOMIC DNA]</scope>
    <source>
        <strain evidence="2 3">ARSEF 7405</strain>
    </source>
</reference>
<accession>A0A167WGT4</accession>
<evidence type="ECO:0008006" key="4">
    <source>
        <dbReference type="Google" id="ProtNLM"/>
    </source>
</evidence>
<proteinExistence type="predicted"/>
<name>A0A167WGT4_9EURO</name>
<evidence type="ECO:0000313" key="3">
    <source>
        <dbReference type="Proteomes" id="UP000242877"/>
    </source>
</evidence>
<gene>
    <name evidence="2" type="ORF">AAP_04619</name>
</gene>
<evidence type="ECO:0000313" key="2">
    <source>
        <dbReference type="EMBL" id="KZZ88827.1"/>
    </source>
</evidence>
<protein>
    <recommendedName>
        <fullName evidence="4">MGS207 protein</fullName>
    </recommendedName>
</protein>
<keyword evidence="1" id="KW-0560">Oxidoreductase</keyword>
<comment type="caution">
    <text evidence="2">The sequence shown here is derived from an EMBL/GenBank/DDBJ whole genome shotgun (WGS) entry which is preliminary data.</text>
</comment>
<keyword evidence="3" id="KW-1185">Reference proteome</keyword>
<evidence type="ECO:0000256" key="1">
    <source>
        <dbReference type="ARBA" id="ARBA00023002"/>
    </source>
</evidence>
<organism evidence="2 3">
    <name type="scientific">Ascosphaera apis ARSEF 7405</name>
    <dbReference type="NCBI Taxonomy" id="392613"/>
    <lineage>
        <taxon>Eukaryota</taxon>
        <taxon>Fungi</taxon>
        <taxon>Dikarya</taxon>
        <taxon>Ascomycota</taxon>
        <taxon>Pezizomycotina</taxon>
        <taxon>Eurotiomycetes</taxon>
        <taxon>Eurotiomycetidae</taxon>
        <taxon>Onygenales</taxon>
        <taxon>Ascosphaeraceae</taxon>
        <taxon>Ascosphaera</taxon>
    </lineage>
</organism>